<dbReference type="InterPro" id="IPR005122">
    <property type="entry name" value="Uracil-DNA_glycosylase-like"/>
</dbReference>
<evidence type="ECO:0000256" key="1">
    <source>
        <dbReference type="ARBA" id="ARBA00004123"/>
    </source>
</evidence>
<organism evidence="11 12">
    <name type="scientific">Ascoidea rubescens DSM 1968</name>
    <dbReference type="NCBI Taxonomy" id="1344418"/>
    <lineage>
        <taxon>Eukaryota</taxon>
        <taxon>Fungi</taxon>
        <taxon>Dikarya</taxon>
        <taxon>Ascomycota</taxon>
        <taxon>Saccharomycotina</taxon>
        <taxon>Saccharomycetes</taxon>
        <taxon>Ascoideaceae</taxon>
        <taxon>Ascoidea</taxon>
    </lineage>
</organism>
<dbReference type="PANTHER" id="PTHR11264">
    <property type="entry name" value="URACIL-DNA GLYCOSYLASE"/>
    <property type="match status" value="1"/>
</dbReference>
<dbReference type="GeneID" id="30963114"/>
<keyword evidence="4 9" id="KW-0378">Hydrolase</keyword>
<keyword evidence="5" id="KW-0496">Mitochondrion</keyword>
<dbReference type="InParanoid" id="A0A1D2V8L9"/>
<evidence type="ECO:0000256" key="9">
    <source>
        <dbReference type="RuleBase" id="RU003780"/>
    </source>
</evidence>
<dbReference type="PANTHER" id="PTHR11264:SF0">
    <property type="entry name" value="URACIL-DNA GLYCOSYLASE"/>
    <property type="match status" value="1"/>
</dbReference>
<evidence type="ECO:0000313" key="12">
    <source>
        <dbReference type="Proteomes" id="UP000095038"/>
    </source>
</evidence>
<feature type="active site" description="Proton acceptor" evidence="8">
    <location>
        <position position="86"/>
    </location>
</feature>
<evidence type="ECO:0000313" key="11">
    <source>
        <dbReference type="EMBL" id="ODV58026.1"/>
    </source>
</evidence>
<dbReference type="PROSITE" id="PS00130">
    <property type="entry name" value="U_DNA_GLYCOSYLASE"/>
    <property type="match status" value="1"/>
</dbReference>
<dbReference type="CDD" id="cd10027">
    <property type="entry name" value="UDG-F1-like"/>
    <property type="match status" value="1"/>
</dbReference>
<evidence type="ECO:0000256" key="2">
    <source>
        <dbReference type="ARBA" id="ARBA00008184"/>
    </source>
</evidence>
<dbReference type="RefSeq" id="XP_020044333.1">
    <property type="nucleotide sequence ID" value="XM_020189478.1"/>
</dbReference>
<evidence type="ECO:0000256" key="4">
    <source>
        <dbReference type="ARBA" id="ARBA00022801"/>
    </source>
</evidence>
<sequence length="270" mass="30913">FDKESWVNSLTPQQKELLELEINTIELSWLELLHKEFTKSYFLTLKRFLNSEYRSGKIVFPPKNDIYSWTRLTPLSEVKVLILGQDPYHNFNQAHGLAFSVKKPTLPPPSLKNMYKCLQIDYPNFVIPSGSNLTGDLTPWANQGVLMLNTCLTVRAHMANSHSKKGWEMFTETVIKNLLHYKNQFENQGIVILAWGSPAQKRIEGIGFKRINSNNQNLLLKSVHPSPLSAARGFFTCKHFKLCNDWLSLHSDEGKIIDWALVPGNTLITK</sequence>
<dbReference type="FunCoup" id="A0A1D2V8L9">
    <property type="interactions" value="315"/>
</dbReference>
<dbReference type="NCBIfam" id="NF003592">
    <property type="entry name" value="PRK05254.1-5"/>
    <property type="match status" value="1"/>
</dbReference>
<dbReference type="SMART" id="SM00987">
    <property type="entry name" value="UreE_C"/>
    <property type="match status" value="1"/>
</dbReference>
<comment type="catalytic activity">
    <reaction evidence="9">
        <text>Hydrolyzes single-stranded DNA or mismatched double-stranded DNA and polynucleotides, releasing free uracil.</text>
        <dbReference type="EC" id="3.2.2.27"/>
    </reaction>
</comment>
<dbReference type="OrthoDB" id="10031947at2759"/>
<evidence type="ECO:0000256" key="6">
    <source>
        <dbReference type="ARBA" id="ARBA00023204"/>
    </source>
</evidence>
<name>A0A1D2V8L9_9ASCO</name>
<comment type="function">
    <text evidence="9">Excises uracil residues from the DNA which can arise as a result of misincorporation of dUMP residues by DNA polymerase or due to deamination of cytosine.</text>
</comment>
<feature type="non-terminal residue" evidence="11">
    <location>
        <position position="1"/>
    </location>
</feature>
<dbReference type="NCBIfam" id="NF003588">
    <property type="entry name" value="PRK05254.1-1"/>
    <property type="match status" value="1"/>
</dbReference>
<dbReference type="Pfam" id="PF03167">
    <property type="entry name" value="UDG"/>
    <property type="match status" value="1"/>
</dbReference>
<dbReference type="GO" id="GO:0005634">
    <property type="term" value="C:nucleus"/>
    <property type="evidence" value="ECO:0007669"/>
    <property type="project" value="UniProtKB-SubCell"/>
</dbReference>
<dbReference type="GO" id="GO:0005739">
    <property type="term" value="C:mitochondrion"/>
    <property type="evidence" value="ECO:0007669"/>
    <property type="project" value="TreeGrafter"/>
</dbReference>
<gene>
    <name evidence="11" type="ORF">ASCRUDRAFT_17350</name>
</gene>
<dbReference type="EMBL" id="KV454495">
    <property type="protein sequence ID" value="ODV58026.1"/>
    <property type="molecule type" value="Genomic_DNA"/>
</dbReference>
<evidence type="ECO:0000256" key="3">
    <source>
        <dbReference type="ARBA" id="ARBA00022763"/>
    </source>
</evidence>
<dbReference type="EC" id="3.2.2.27" evidence="9"/>
<evidence type="ECO:0000256" key="7">
    <source>
        <dbReference type="ARBA" id="ARBA00023242"/>
    </source>
</evidence>
<dbReference type="Proteomes" id="UP000095038">
    <property type="component" value="Unassembled WGS sequence"/>
</dbReference>
<protein>
    <recommendedName>
        <fullName evidence="9">Uracil-DNA glycosylase</fullName>
        <ecNumber evidence="9">3.2.2.27</ecNumber>
    </recommendedName>
</protein>
<dbReference type="GO" id="GO:0097510">
    <property type="term" value="P:base-excision repair, AP site formation via deaminated base removal"/>
    <property type="evidence" value="ECO:0007669"/>
    <property type="project" value="TreeGrafter"/>
</dbReference>
<dbReference type="InterPro" id="IPR002043">
    <property type="entry name" value="UDG_fam1"/>
</dbReference>
<feature type="non-terminal residue" evidence="11">
    <location>
        <position position="270"/>
    </location>
</feature>
<dbReference type="SUPFAM" id="SSF52141">
    <property type="entry name" value="Uracil-DNA glycosylase-like"/>
    <property type="match status" value="1"/>
</dbReference>
<dbReference type="SMART" id="SM00986">
    <property type="entry name" value="UDG"/>
    <property type="match status" value="1"/>
</dbReference>
<dbReference type="AlphaFoldDB" id="A0A1D2V8L9"/>
<comment type="subcellular location">
    <subcellularLocation>
        <location evidence="1">Nucleus</location>
    </subcellularLocation>
</comment>
<dbReference type="NCBIfam" id="NF003589">
    <property type="entry name" value="PRK05254.1-2"/>
    <property type="match status" value="1"/>
</dbReference>
<keyword evidence="7" id="KW-0539">Nucleus</keyword>
<dbReference type="Gene3D" id="3.40.470.10">
    <property type="entry name" value="Uracil-DNA glycosylase-like domain"/>
    <property type="match status" value="1"/>
</dbReference>
<keyword evidence="3 9" id="KW-0227">DNA damage</keyword>
<dbReference type="STRING" id="1344418.A0A1D2V8L9"/>
<dbReference type="GO" id="GO:0004844">
    <property type="term" value="F:uracil DNA N-glycosylase activity"/>
    <property type="evidence" value="ECO:0007669"/>
    <property type="project" value="UniProtKB-UniRule"/>
</dbReference>
<dbReference type="InterPro" id="IPR036895">
    <property type="entry name" value="Uracil-DNA_glycosylase-like_sf"/>
</dbReference>
<dbReference type="HAMAP" id="MF_00148">
    <property type="entry name" value="UDG"/>
    <property type="match status" value="1"/>
</dbReference>
<comment type="similarity">
    <text evidence="2 9">Belongs to the uracil-DNA glycosylase (UDG) superfamily. UNG family.</text>
</comment>
<dbReference type="FunFam" id="3.40.470.10:FF:000007">
    <property type="entry name" value="Uracil-DNA glycosylase"/>
    <property type="match status" value="1"/>
</dbReference>
<proteinExistence type="inferred from homology"/>
<evidence type="ECO:0000259" key="10">
    <source>
        <dbReference type="SMART" id="SM00986"/>
    </source>
</evidence>
<dbReference type="InterPro" id="IPR018085">
    <property type="entry name" value="Ura-DNA_Glyclase_AS"/>
</dbReference>
<feature type="domain" description="Uracil-DNA glycosylase-like" evidence="10">
    <location>
        <begin position="71"/>
        <end position="247"/>
    </location>
</feature>
<dbReference type="NCBIfam" id="TIGR00628">
    <property type="entry name" value="ung"/>
    <property type="match status" value="1"/>
</dbReference>
<reference evidence="12" key="1">
    <citation type="submission" date="2016-05" db="EMBL/GenBank/DDBJ databases">
        <title>Comparative genomics of biotechnologically important yeasts.</title>
        <authorList>
            <consortium name="DOE Joint Genome Institute"/>
            <person name="Riley R."/>
            <person name="Haridas S."/>
            <person name="Wolfe K.H."/>
            <person name="Lopes M.R."/>
            <person name="Hittinger C.T."/>
            <person name="Goker M."/>
            <person name="Salamov A."/>
            <person name="Wisecaver J."/>
            <person name="Long T.M."/>
            <person name="Aerts A.L."/>
            <person name="Barry K."/>
            <person name="Choi C."/>
            <person name="Clum A."/>
            <person name="Coughlan A.Y."/>
            <person name="Deshpande S."/>
            <person name="Douglass A.P."/>
            <person name="Hanson S.J."/>
            <person name="Klenk H.-P."/>
            <person name="Labutti K."/>
            <person name="Lapidus A."/>
            <person name="Lindquist E."/>
            <person name="Lipzen A."/>
            <person name="Meier-Kolthoff J.P."/>
            <person name="Ohm R.A."/>
            <person name="Otillar R.P."/>
            <person name="Pangilinan J."/>
            <person name="Peng Y."/>
            <person name="Rokas A."/>
            <person name="Rosa C.A."/>
            <person name="Scheuner C."/>
            <person name="Sibirny A.A."/>
            <person name="Slot J.C."/>
            <person name="Stielow J.B."/>
            <person name="Sun H."/>
            <person name="Kurtzman C.P."/>
            <person name="Blackwell M."/>
            <person name="Grigoriev I.V."/>
            <person name="Jeffries T.W."/>
        </authorList>
    </citation>
    <scope>NUCLEOTIDE SEQUENCE [LARGE SCALE GENOMIC DNA]</scope>
    <source>
        <strain evidence="12">DSM 1968</strain>
    </source>
</reference>
<keyword evidence="12" id="KW-1185">Reference proteome</keyword>
<evidence type="ECO:0000256" key="8">
    <source>
        <dbReference type="PROSITE-ProRule" id="PRU10072"/>
    </source>
</evidence>
<accession>A0A1D2V8L9</accession>
<evidence type="ECO:0000256" key="5">
    <source>
        <dbReference type="ARBA" id="ARBA00023128"/>
    </source>
</evidence>
<keyword evidence="6 9" id="KW-0234">DNA repair</keyword>